<sequence length="193" mass="21541">MQRDDASRAVRGFGARARKPLDSTRVACDSRAMTDAPRLPDGYEFSADPARIDVDRTHRWLSTDAYWALDRPREQHERAVAKSLNFGVYEAASGAQVAYARVVTDEALFAWLCDVYVDRQARGKGIGTALVGAVREHLAPFGLRRVLLATEDAHGVYAQHGFEPLDRPDQWMVLWLDRSGRGARQGLDTFGHS</sequence>
<protein>
    <submittedName>
        <fullName evidence="2">GNAT family N-acetyltransferase</fullName>
    </submittedName>
</protein>
<dbReference type="PROSITE" id="PS51186">
    <property type="entry name" value="GNAT"/>
    <property type="match status" value="1"/>
</dbReference>
<comment type="caution">
    <text evidence="2">The sequence shown here is derived from an EMBL/GenBank/DDBJ whole genome shotgun (WGS) entry which is preliminary data.</text>
</comment>
<dbReference type="Proteomes" id="UP001501563">
    <property type="component" value="Unassembled WGS sequence"/>
</dbReference>
<evidence type="ECO:0000313" key="2">
    <source>
        <dbReference type="EMBL" id="GAA3877049.1"/>
    </source>
</evidence>
<dbReference type="SUPFAM" id="SSF55729">
    <property type="entry name" value="Acyl-CoA N-acyltransferases (Nat)"/>
    <property type="match status" value="1"/>
</dbReference>
<proteinExistence type="predicted"/>
<dbReference type="CDD" id="cd04301">
    <property type="entry name" value="NAT_SF"/>
    <property type="match status" value="1"/>
</dbReference>
<dbReference type="Gene3D" id="3.40.630.30">
    <property type="match status" value="1"/>
</dbReference>
<dbReference type="PANTHER" id="PTHR43233:SF1">
    <property type="entry name" value="FAMILY N-ACETYLTRANSFERASE, PUTATIVE (AFU_ORTHOLOGUE AFUA_6G03350)-RELATED"/>
    <property type="match status" value="1"/>
</dbReference>
<keyword evidence="3" id="KW-1185">Reference proteome</keyword>
<organism evidence="2 3">
    <name type="scientific">Streptomyces lannensis</name>
    <dbReference type="NCBI Taxonomy" id="766498"/>
    <lineage>
        <taxon>Bacteria</taxon>
        <taxon>Bacillati</taxon>
        <taxon>Actinomycetota</taxon>
        <taxon>Actinomycetes</taxon>
        <taxon>Kitasatosporales</taxon>
        <taxon>Streptomycetaceae</taxon>
        <taxon>Streptomyces</taxon>
    </lineage>
</organism>
<reference evidence="3" key="1">
    <citation type="journal article" date="2019" name="Int. J. Syst. Evol. Microbiol.">
        <title>The Global Catalogue of Microorganisms (GCM) 10K type strain sequencing project: providing services to taxonomists for standard genome sequencing and annotation.</title>
        <authorList>
            <consortium name="The Broad Institute Genomics Platform"/>
            <consortium name="The Broad Institute Genome Sequencing Center for Infectious Disease"/>
            <person name="Wu L."/>
            <person name="Ma J."/>
        </authorList>
    </citation>
    <scope>NUCLEOTIDE SEQUENCE [LARGE SCALE GENOMIC DNA]</scope>
    <source>
        <strain evidence="3">JCM 16578</strain>
    </source>
</reference>
<accession>A0ABP7KGQ4</accession>
<dbReference type="PANTHER" id="PTHR43233">
    <property type="entry name" value="FAMILY N-ACETYLTRANSFERASE, PUTATIVE (AFU_ORTHOLOGUE AFUA_6G03350)-RELATED"/>
    <property type="match status" value="1"/>
</dbReference>
<dbReference type="InterPro" id="IPR016181">
    <property type="entry name" value="Acyl_CoA_acyltransferase"/>
</dbReference>
<dbReference type="Pfam" id="PF00583">
    <property type="entry name" value="Acetyltransf_1"/>
    <property type="match status" value="1"/>
</dbReference>
<feature type="domain" description="N-acetyltransferase" evidence="1">
    <location>
        <begin position="43"/>
        <end position="177"/>
    </location>
</feature>
<dbReference type="EMBL" id="BAAAZA010000014">
    <property type="protein sequence ID" value="GAA3877049.1"/>
    <property type="molecule type" value="Genomic_DNA"/>
</dbReference>
<dbReference type="InterPro" id="IPR053144">
    <property type="entry name" value="Acetyltransferase_Butenolide"/>
</dbReference>
<name>A0ABP7KGQ4_9ACTN</name>
<gene>
    <name evidence="2" type="ORF">GCM10022207_48940</name>
</gene>
<dbReference type="InterPro" id="IPR000182">
    <property type="entry name" value="GNAT_dom"/>
</dbReference>
<evidence type="ECO:0000313" key="3">
    <source>
        <dbReference type="Proteomes" id="UP001501563"/>
    </source>
</evidence>
<evidence type="ECO:0000259" key="1">
    <source>
        <dbReference type="PROSITE" id="PS51186"/>
    </source>
</evidence>